<keyword evidence="3" id="KW-0378">Hydrolase</keyword>
<organism evidence="3 4">
    <name type="scientific">Weissella viridescens</name>
    <name type="common">Lactobacillus viridescens</name>
    <dbReference type="NCBI Taxonomy" id="1629"/>
    <lineage>
        <taxon>Bacteria</taxon>
        <taxon>Bacillati</taxon>
        <taxon>Bacillota</taxon>
        <taxon>Bacilli</taxon>
        <taxon>Lactobacillales</taxon>
        <taxon>Lactobacillaceae</taxon>
        <taxon>Weissella</taxon>
    </lineage>
</organism>
<sequence>MKRIDGHLHLVQNIAGFNGKGRLNALGNGEAIWDDGTLIQLLPTTYGESDFNAENVLRLMDNEKIDKAMVLQGSLNGYQNYYTWQTMRKYPDRFMGAFSADPFASEFMTIVRRHVQDLGFRSMKLEISAGGGMHGYHTTTPFRLDTNPQVGELMHFLANYPGFNVIVDYGSADQVSHQPEAMTNLAARYPQLHFVVCHLSFGQMDELGLYQNTLDQWAPFPNIYTDLAAIQDINSETSLPYSASRELTRRALATLGDKRLIWGTDSPWSSTFNAYHDLAHWLDTSDFMGQTALENIYYNNANRIYFNAEAQAAVAQAVDPVRP</sequence>
<keyword evidence="1" id="KW-0456">Lyase</keyword>
<evidence type="ECO:0000313" key="4">
    <source>
        <dbReference type="Proteomes" id="UP000051992"/>
    </source>
</evidence>
<dbReference type="RefSeq" id="WP_057745454.1">
    <property type="nucleotide sequence ID" value="NZ_BJLU01000002.1"/>
</dbReference>
<protein>
    <submittedName>
        <fullName evidence="3">Amidohydrolase family superfamily</fullName>
    </submittedName>
</protein>
<dbReference type="InterPro" id="IPR032466">
    <property type="entry name" value="Metal_Hydrolase"/>
</dbReference>
<accession>A0A0R2H2D2</accession>
<dbReference type="GO" id="GO:0016787">
    <property type="term" value="F:hydrolase activity"/>
    <property type="evidence" value="ECO:0007669"/>
    <property type="project" value="UniProtKB-KW"/>
</dbReference>
<dbReference type="Proteomes" id="UP000051992">
    <property type="component" value="Unassembled WGS sequence"/>
</dbReference>
<dbReference type="InterPro" id="IPR006680">
    <property type="entry name" value="Amidohydro-rel"/>
</dbReference>
<dbReference type="Pfam" id="PF04909">
    <property type="entry name" value="Amidohydro_2"/>
    <property type="match status" value="1"/>
</dbReference>
<comment type="caution">
    <text evidence="3">The sequence shown here is derived from an EMBL/GenBank/DDBJ whole genome shotgun (WGS) entry which is preliminary data.</text>
</comment>
<dbReference type="InterPro" id="IPR032465">
    <property type="entry name" value="ACMSD"/>
</dbReference>
<dbReference type="EMBL" id="JQBM01000002">
    <property type="protein sequence ID" value="KRN46539.1"/>
    <property type="molecule type" value="Genomic_DNA"/>
</dbReference>
<evidence type="ECO:0000313" key="3">
    <source>
        <dbReference type="EMBL" id="KRN46539.1"/>
    </source>
</evidence>
<dbReference type="SUPFAM" id="SSF51556">
    <property type="entry name" value="Metallo-dependent hydrolases"/>
    <property type="match status" value="1"/>
</dbReference>
<evidence type="ECO:0000259" key="2">
    <source>
        <dbReference type="Pfam" id="PF04909"/>
    </source>
</evidence>
<evidence type="ECO:0000256" key="1">
    <source>
        <dbReference type="ARBA" id="ARBA00023239"/>
    </source>
</evidence>
<name>A0A0R2H2D2_WEIVI</name>
<reference evidence="3 4" key="1">
    <citation type="journal article" date="2015" name="Genome Announc.">
        <title>Expanding the biotechnology potential of lactobacilli through comparative genomics of 213 strains and associated genera.</title>
        <authorList>
            <person name="Sun Z."/>
            <person name="Harris H.M."/>
            <person name="McCann A."/>
            <person name="Guo C."/>
            <person name="Argimon S."/>
            <person name="Zhang W."/>
            <person name="Yang X."/>
            <person name="Jeffery I.B."/>
            <person name="Cooney J.C."/>
            <person name="Kagawa T.F."/>
            <person name="Liu W."/>
            <person name="Song Y."/>
            <person name="Salvetti E."/>
            <person name="Wrobel A."/>
            <person name="Rasinkangas P."/>
            <person name="Parkhill J."/>
            <person name="Rea M.C."/>
            <person name="O'Sullivan O."/>
            <person name="Ritari J."/>
            <person name="Douillard F.P."/>
            <person name="Paul Ross R."/>
            <person name="Yang R."/>
            <person name="Briner A.E."/>
            <person name="Felis G.E."/>
            <person name="de Vos W.M."/>
            <person name="Barrangou R."/>
            <person name="Klaenhammer T.R."/>
            <person name="Caufield P.W."/>
            <person name="Cui Y."/>
            <person name="Zhang H."/>
            <person name="O'Toole P.W."/>
        </authorList>
    </citation>
    <scope>NUCLEOTIDE SEQUENCE [LARGE SCALE GENOMIC DNA]</scope>
    <source>
        <strain evidence="3 4">DSM 20410</strain>
    </source>
</reference>
<dbReference type="PANTHER" id="PTHR21240">
    <property type="entry name" value="2-AMINO-3-CARBOXYLMUCONATE-6-SEMIALDEHYDE DECARBOXYLASE"/>
    <property type="match status" value="1"/>
</dbReference>
<feature type="domain" description="Amidohydrolase-related" evidence="2">
    <location>
        <begin position="4"/>
        <end position="305"/>
    </location>
</feature>
<dbReference type="Gene3D" id="3.20.20.140">
    <property type="entry name" value="Metal-dependent hydrolases"/>
    <property type="match status" value="1"/>
</dbReference>
<proteinExistence type="predicted"/>
<dbReference type="AlphaFoldDB" id="A0A0R2H2D2"/>
<gene>
    <name evidence="3" type="ORF">IV50_GL000817</name>
</gene>
<dbReference type="OrthoDB" id="9771932at2"/>
<dbReference type="PATRIC" id="fig|1629.5.peg.823"/>
<keyword evidence="4" id="KW-1185">Reference proteome</keyword>
<dbReference type="GO" id="GO:0016831">
    <property type="term" value="F:carboxy-lyase activity"/>
    <property type="evidence" value="ECO:0007669"/>
    <property type="project" value="InterPro"/>
</dbReference>